<proteinExistence type="predicted"/>
<dbReference type="EMBL" id="JAYMYQ010000004">
    <property type="protein sequence ID" value="KAK7338859.1"/>
    <property type="molecule type" value="Genomic_DNA"/>
</dbReference>
<gene>
    <name evidence="1" type="ORF">VNO77_19493</name>
</gene>
<comment type="caution">
    <text evidence="1">The sequence shown here is derived from an EMBL/GenBank/DDBJ whole genome shotgun (WGS) entry which is preliminary data.</text>
</comment>
<sequence length="149" mass="17215">MRLYVHAHSCIRHENFSSIKTISKGTGYYTLPAAWPSWETHARLYHVNTLRWTVTTQALEHDGLVRLHEYKGLRPCMASIKWSDYAWFKLKQPHYIPNQALGLVVGSCFWTSPARVRALRASFCHFIAKISSPQHVRSMCLQLGHLIKP</sequence>
<name>A0AAN9LR15_CANGL</name>
<protein>
    <submittedName>
        <fullName evidence="1">Uncharacterized protein</fullName>
    </submittedName>
</protein>
<keyword evidence="2" id="KW-1185">Reference proteome</keyword>
<reference evidence="1 2" key="1">
    <citation type="submission" date="2024-01" db="EMBL/GenBank/DDBJ databases">
        <title>The genomes of 5 underutilized Papilionoideae crops provide insights into root nodulation and disease resistanc.</title>
        <authorList>
            <person name="Jiang F."/>
        </authorList>
    </citation>
    <scope>NUCLEOTIDE SEQUENCE [LARGE SCALE GENOMIC DNA]</scope>
    <source>
        <strain evidence="1">LVBAO_FW01</strain>
        <tissue evidence="1">Leaves</tissue>
    </source>
</reference>
<evidence type="ECO:0000313" key="2">
    <source>
        <dbReference type="Proteomes" id="UP001367508"/>
    </source>
</evidence>
<dbReference type="Proteomes" id="UP001367508">
    <property type="component" value="Unassembled WGS sequence"/>
</dbReference>
<accession>A0AAN9LR15</accession>
<dbReference type="AlphaFoldDB" id="A0AAN9LR15"/>
<organism evidence="1 2">
    <name type="scientific">Canavalia gladiata</name>
    <name type="common">Sword bean</name>
    <name type="synonym">Dolichos gladiatus</name>
    <dbReference type="NCBI Taxonomy" id="3824"/>
    <lineage>
        <taxon>Eukaryota</taxon>
        <taxon>Viridiplantae</taxon>
        <taxon>Streptophyta</taxon>
        <taxon>Embryophyta</taxon>
        <taxon>Tracheophyta</taxon>
        <taxon>Spermatophyta</taxon>
        <taxon>Magnoliopsida</taxon>
        <taxon>eudicotyledons</taxon>
        <taxon>Gunneridae</taxon>
        <taxon>Pentapetalae</taxon>
        <taxon>rosids</taxon>
        <taxon>fabids</taxon>
        <taxon>Fabales</taxon>
        <taxon>Fabaceae</taxon>
        <taxon>Papilionoideae</taxon>
        <taxon>50 kb inversion clade</taxon>
        <taxon>NPAAA clade</taxon>
        <taxon>indigoferoid/millettioid clade</taxon>
        <taxon>Phaseoleae</taxon>
        <taxon>Canavalia</taxon>
    </lineage>
</organism>
<evidence type="ECO:0000313" key="1">
    <source>
        <dbReference type="EMBL" id="KAK7338859.1"/>
    </source>
</evidence>